<dbReference type="EC" id="2.7.1.67" evidence="5"/>
<evidence type="ECO:0000313" key="7">
    <source>
        <dbReference type="Proteomes" id="UP000054495"/>
    </source>
</evidence>
<sequence>MRILKKDTLPMIALLLWSERTTTFYSTYKWRTTLWTDPFGWSLLPMAQKPFSDETIDAILPKLDDTNFVRELGEELKQVFRNHLVTDRQK</sequence>
<dbReference type="AlphaFoldDB" id="A0A0D6LY15"/>
<dbReference type="GO" id="GO:0007032">
    <property type="term" value="P:endosome organization"/>
    <property type="evidence" value="ECO:0007669"/>
    <property type="project" value="TreeGrafter"/>
</dbReference>
<keyword evidence="2 5" id="KW-0547">Nucleotide-binding</keyword>
<dbReference type="GO" id="GO:0046854">
    <property type="term" value="P:phosphatidylinositol phosphate biosynthetic process"/>
    <property type="evidence" value="ECO:0007669"/>
    <property type="project" value="UniProtKB-UniRule"/>
</dbReference>
<gene>
    <name evidence="6" type="ORF">ANCCEY_04170</name>
</gene>
<dbReference type="GO" id="GO:0005886">
    <property type="term" value="C:plasma membrane"/>
    <property type="evidence" value="ECO:0007669"/>
    <property type="project" value="TreeGrafter"/>
</dbReference>
<name>A0A0D6LY15_9BILA</name>
<dbReference type="InterPro" id="IPR039756">
    <property type="entry name" value="Lsb6/PI4K2"/>
</dbReference>
<evidence type="ECO:0000256" key="3">
    <source>
        <dbReference type="ARBA" id="ARBA00022777"/>
    </source>
</evidence>
<dbReference type="GO" id="GO:0005765">
    <property type="term" value="C:lysosomal membrane"/>
    <property type="evidence" value="ECO:0007669"/>
    <property type="project" value="TreeGrafter"/>
</dbReference>
<comment type="subcellular location">
    <subcellularLocation>
        <location evidence="5">Membrane</location>
        <topology evidence="5">Peripheral membrane protein</topology>
    </subcellularLocation>
</comment>
<keyword evidence="7" id="KW-1185">Reference proteome</keyword>
<dbReference type="GO" id="GO:0005524">
    <property type="term" value="F:ATP binding"/>
    <property type="evidence" value="ECO:0007669"/>
    <property type="project" value="UniProtKB-UniRule"/>
</dbReference>
<keyword evidence="4 5" id="KW-0067">ATP-binding</keyword>
<dbReference type="PANTHER" id="PTHR12865">
    <property type="entry name" value="PHOSPHATIDYLINOSITOL 4-KINASE TYPE-II"/>
    <property type="match status" value="1"/>
</dbReference>
<reference evidence="6 7" key="1">
    <citation type="submission" date="2013-05" db="EMBL/GenBank/DDBJ databases">
        <title>Draft genome of the parasitic nematode Anyclostoma ceylanicum.</title>
        <authorList>
            <person name="Mitreva M."/>
        </authorList>
    </citation>
    <scope>NUCLEOTIDE SEQUENCE [LARGE SCALE GENOMIC DNA]</scope>
</reference>
<evidence type="ECO:0000256" key="5">
    <source>
        <dbReference type="RuleBase" id="RU367084"/>
    </source>
</evidence>
<comment type="similarity">
    <text evidence="5">Belongs to the PI3/PI4-kinase family. Type II PI4K subfamily.</text>
</comment>
<dbReference type="GO" id="GO:0005802">
    <property type="term" value="C:trans-Golgi network"/>
    <property type="evidence" value="ECO:0007669"/>
    <property type="project" value="TreeGrafter"/>
</dbReference>
<organism evidence="6 7">
    <name type="scientific">Ancylostoma ceylanicum</name>
    <dbReference type="NCBI Taxonomy" id="53326"/>
    <lineage>
        <taxon>Eukaryota</taxon>
        <taxon>Metazoa</taxon>
        <taxon>Ecdysozoa</taxon>
        <taxon>Nematoda</taxon>
        <taxon>Chromadorea</taxon>
        <taxon>Rhabditida</taxon>
        <taxon>Rhabditina</taxon>
        <taxon>Rhabditomorpha</taxon>
        <taxon>Strongyloidea</taxon>
        <taxon>Ancylostomatidae</taxon>
        <taxon>Ancylostomatinae</taxon>
        <taxon>Ancylostoma</taxon>
    </lineage>
</organism>
<keyword evidence="5" id="KW-0472">Membrane</keyword>
<proteinExistence type="inferred from homology"/>
<keyword evidence="3 5" id="KW-0418">Kinase</keyword>
<dbReference type="GO" id="GO:0004430">
    <property type="term" value="F:1-phosphatidylinositol 4-kinase activity"/>
    <property type="evidence" value="ECO:0007669"/>
    <property type="project" value="UniProtKB-UniRule"/>
</dbReference>
<protein>
    <recommendedName>
        <fullName evidence="5">Phosphatidylinositol 4-kinase type 2</fullName>
        <ecNumber evidence="5">2.7.1.67</ecNumber>
    </recommendedName>
</protein>
<keyword evidence="1 5" id="KW-0808">Transferase</keyword>
<dbReference type="PANTHER" id="PTHR12865:SF1">
    <property type="entry name" value="PHOSPHATIDYLINOSITOL 4-KINASE TYPE 2"/>
    <property type="match status" value="1"/>
</dbReference>
<dbReference type="GO" id="GO:0005768">
    <property type="term" value="C:endosome"/>
    <property type="evidence" value="ECO:0007669"/>
    <property type="project" value="TreeGrafter"/>
</dbReference>
<evidence type="ECO:0000256" key="4">
    <source>
        <dbReference type="ARBA" id="ARBA00022840"/>
    </source>
</evidence>
<comment type="catalytic activity">
    <reaction evidence="5">
        <text>a 1,2-diacyl-sn-glycero-3-phospho-(1D-myo-inositol) + ATP = a 1,2-diacyl-sn-glycero-3-phospho-(1D-myo-inositol 4-phosphate) + ADP + H(+)</text>
        <dbReference type="Rhea" id="RHEA:19877"/>
        <dbReference type="ChEBI" id="CHEBI:15378"/>
        <dbReference type="ChEBI" id="CHEBI:30616"/>
        <dbReference type="ChEBI" id="CHEBI:57880"/>
        <dbReference type="ChEBI" id="CHEBI:58178"/>
        <dbReference type="ChEBI" id="CHEBI:456216"/>
        <dbReference type="EC" id="2.7.1.67"/>
    </reaction>
</comment>
<dbReference type="Proteomes" id="UP000054495">
    <property type="component" value="Unassembled WGS sequence"/>
</dbReference>
<accession>A0A0D6LY15</accession>
<dbReference type="EMBL" id="KE124855">
    <property type="protein sequence ID" value="EPB76734.1"/>
    <property type="molecule type" value="Genomic_DNA"/>
</dbReference>
<evidence type="ECO:0000256" key="2">
    <source>
        <dbReference type="ARBA" id="ARBA00022741"/>
    </source>
</evidence>
<dbReference type="GO" id="GO:0007030">
    <property type="term" value="P:Golgi organization"/>
    <property type="evidence" value="ECO:0007669"/>
    <property type="project" value="TreeGrafter"/>
</dbReference>
<evidence type="ECO:0000256" key="1">
    <source>
        <dbReference type="ARBA" id="ARBA00022679"/>
    </source>
</evidence>
<evidence type="ECO:0000313" key="6">
    <source>
        <dbReference type="EMBL" id="EPB76734.1"/>
    </source>
</evidence>